<organism evidence="1 2">
    <name type="scientific">Candidatus Enterenecus faecium</name>
    <dbReference type="NCBI Taxonomy" id="2840780"/>
    <lineage>
        <taxon>Bacteria</taxon>
        <taxon>Bacillati</taxon>
        <taxon>Bacillota</taxon>
        <taxon>Clostridia</taxon>
        <taxon>Eubacteriales</taxon>
        <taxon>Candidatus Enterenecus</taxon>
    </lineage>
</organism>
<name>A0A9D0YQU9_9FIRM</name>
<dbReference type="SUPFAM" id="SSF53795">
    <property type="entry name" value="PEP carboxykinase-like"/>
    <property type="match status" value="1"/>
</dbReference>
<dbReference type="InterPro" id="IPR032583">
    <property type="entry name" value="DUF4914"/>
</dbReference>
<evidence type="ECO:0000313" key="2">
    <source>
        <dbReference type="Proteomes" id="UP000886879"/>
    </source>
</evidence>
<reference evidence="1" key="2">
    <citation type="journal article" date="2021" name="PeerJ">
        <title>Extensive microbial diversity within the chicken gut microbiome revealed by metagenomics and culture.</title>
        <authorList>
            <person name="Gilroy R."/>
            <person name="Ravi A."/>
            <person name="Getino M."/>
            <person name="Pursley I."/>
            <person name="Horton D.L."/>
            <person name="Alikhan N.F."/>
            <person name="Baker D."/>
            <person name="Gharbi K."/>
            <person name="Hall N."/>
            <person name="Watson M."/>
            <person name="Adriaenssens E.M."/>
            <person name="Foster-Nyarko E."/>
            <person name="Jarju S."/>
            <person name="Secka A."/>
            <person name="Antonio M."/>
            <person name="Oren A."/>
            <person name="Chaudhuri R.R."/>
            <person name="La Ragione R."/>
            <person name="Hildebrand F."/>
            <person name="Pallen M.J."/>
        </authorList>
    </citation>
    <scope>NUCLEOTIDE SEQUENCE</scope>
    <source>
        <strain evidence="1">ChiGjej2B2-12916</strain>
    </source>
</reference>
<accession>A0A9D0YQU9</accession>
<proteinExistence type="predicted"/>
<protein>
    <submittedName>
        <fullName evidence="1">DUF4914 family protein</fullName>
    </submittedName>
</protein>
<dbReference type="EMBL" id="DVFO01000009">
    <property type="protein sequence ID" value="HIQ60177.1"/>
    <property type="molecule type" value="Genomic_DNA"/>
</dbReference>
<reference evidence="1" key="1">
    <citation type="submission" date="2020-10" db="EMBL/GenBank/DDBJ databases">
        <authorList>
            <person name="Gilroy R."/>
        </authorList>
    </citation>
    <scope>NUCLEOTIDE SEQUENCE</scope>
    <source>
        <strain evidence="1">ChiGjej2B2-12916</strain>
    </source>
</reference>
<dbReference type="Pfam" id="PF16260">
    <property type="entry name" value="DUF4914"/>
    <property type="match status" value="1"/>
</dbReference>
<evidence type="ECO:0000313" key="1">
    <source>
        <dbReference type="EMBL" id="HIQ60177.1"/>
    </source>
</evidence>
<gene>
    <name evidence="1" type="ORF">IAD31_01045</name>
</gene>
<dbReference type="AlphaFoldDB" id="A0A9D0YQU9"/>
<comment type="caution">
    <text evidence="1">The sequence shown here is derived from an EMBL/GenBank/DDBJ whole genome shotgun (WGS) entry which is preliminary data.</text>
</comment>
<dbReference type="Proteomes" id="UP000886879">
    <property type="component" value="Unassembled WGS sequence"/>
</dbReference>
<sequence length="626" mass="70490">MNVLLEEFVLPPDLEKILDNSPSIIIPKTEEMLYGLIFGNNGTNTNQVDVCYRVNGELVKEAVVSRCKNGAAVNFTEDYMRRRDPDCMRIGDDLPTDKPRFKDVYGYDFEKLKIETYKWLARQELILVPFMAGGKEYGYEALLVCPRNAAFFAFALSQLQSFVSGKDIHNFKPRAIVYVAPPFRHTHFNGRQVCVHNRLEDRHEVFSYNLYPGPSAKKGIYSVLLDIGEQEGWVTAHASAARIVTPYENEMVMMHEGASGGGKSELLQDVHRVSDGRVLLGTNLENGERDYLHMSDTCTIHPVTDDMAICHPSFQTESGKLALYDGEDGWFLRVDGITEYGSDPMYERITIESEKPLMFFNIDGVPGATCLVWDHTMDSNGKPCPNPRVIIPRTMVDNIEMSPVEVDVRSFGVRMPPSSAAHPDYGIMGLMHIIPPALAWLWRLVAPRGFKNPSISGNSPLASEGVGSYWPFATGRKVVQANLLLEQILNSPNTKYVLIPNQHIGVYRIGFAAEWIAREYLARRGGVNMKMDRLTPAPCSLLGYCMKEMKVDGQEIRTTFLHPETQEQMGMEGYQKGAQILYDFFAKELEAFDVEELHPVGKEILECFKKHGTIEDYCAITPLGLK</sequence>